<dbReference type="Proteomes" id="UP000220158">
    <property type="component" value="Chromosome 7"/>
</dbReference>
<evidence type="ECO:0000313" key="5">
    <source>
        <dbReference type="Proteomes" id="UP000220158"/>
    </source>
</evidence>
<feature type="region of interest" description="Disordered" evidence="1">
    <location>
        <begin position="195"/>
        <end position="369"/>
    </location>
</feature>
<feature type="compositionally biased region" description="Basic and acidic residues" evidence="1">
    <location>
        <begin position="964"/>
        <end position="978"/>
    </location>
</feature>
<feature type="transmembrane region" description="Helical" evidence="2">
    <location>
        <begin position="715"/>
        <end position="737"/>
    </location>
</feature>
<reference evidence="4 5" key="1">
    <citation type="submission" date="2015-04" db="EMBL/GenBank/DDBJ databases">
        <authorList>
            <consortium name="Pathogen Informatics"/>
        </authorList>
    </citation>
    <scope>NUCLEOTIDE SEQUENCE [LARGE SCALE GENOMIC DNA]</scope>
    <source>
        <strain evidence="4 5">SGS1</strain>
    </source>
</reference>
<dbReference type="GO" id="GO:0031593">
    <property type="term" value="F:polyubiquitin modification-dependent protein binding"/>
    <property type="evidence" value="ECO:0007669"/>
    <property type="project" value="TreeGrafter"/>
</dbReference>
<dbReference type="PANTHER" id="PTHR15204:SF0">
    <property type="entry name" value="LARGE PROLINE-RICH PROTEIN BAG6"/>
    <property type="match status" value="1"/>
</dbReference>
<protein>
    <submittedName>
        <fullName evidence="4">Ubiquitin-like protein, putative</fullName>
    </submittedName>
</protein>
<dbReference type="SMART" id="SM00213">
    <property type="entry name" value="UBQ"/>
    <property type="match status" value="1"/>
</dbReference>
<feature type="region of interest" description="Disordered" evidence="1">
    <location>
        <begin position="964"/>
        <end position="989"/>
    </location>
</feature>
<feature type="compositionally biased region" description="Basic and acidic residues" evidence="1">
    <location>
        <begin position="198"/>
        <end position="300"/>
    </location>
</feature>
<dbReference type="GO" id="GO:0036503">
    <property type="term" value="P:ERAD pathway"/>
    <property type="evidence" value="ECO:0007669"/>
    <property type="project" value="TreeGrafter"/>
</dbReference>
<dbReference type="EMBL" id="LN835302">
    <property type="protein sequence ID" value="CRG99432.1"/>
    <property type="molecule type" value="Genomic_DNA"/>
</dbReference>
<feature type="region of interest" description="Disordered" evidence="1">
    <location>
        <begin position="913"/>
        <end position="948"/>
    </location>
</feature>
<feature type="region of interest" description="Disordered" evidence="1">
    <location>
        <begin position="1109"/>
        <end position="1153"/>
    </location>
</feature>
<feature type="compositionally biased region" description="Low complexity" evidence="1">
    <location>
        <begin position="1130"/>
        <end position="1139"/>
    </location>
</feature>
<dbReference type="OrthoDB" id="428577at2759"/>
<gene>
    <name evidence="4" type="ORF">PRELSG_0719700</name>
</gene>
<keyword evidence="2" id="KW-0472">Membrane</keyword>
<feature type="region of interest" description="Disordered" evidence="1">
    <location>
        <begin position="81"/>
        <end position="100"/>
    </location>
</feature>
<evidence type="ECO:0000313" key="4">
    <source>
        <dbReference type="EMBL" id="CRG99432.1"/>
    </source>
</evidence>
<dbReference type="Gene3D" id="3.10.20.90">
    <property type="entry name" value="Phosphatidylinositol 3-kinase Catalytic Subunit, Chain A, domain 1"/>
    <property type="match status" value="1"/>
</dbReference>
<organism evidence="4 5">
    <name type="scientific">Plasmodium relictum</name>
    <dbReference type="NCBI Taxonomy" id="85471"/>
    <lineage>
        <taxon>Eukaryota</taxon>
        <taxon>Sar</taxon>
        <taxon>Alveolata</taxon>
        <taxon>Apicomplexa</taxon>
        <taxon>Aconoidasida</taxon>
        <taxon>Haemosporida</taxon>
        <taxon>Plasmodiidae</taxon>
        <taxon>Plasmodium</taxon>
        <taxon>Plasmodium (Haemamoeba)</taxon>
    </lineage>
</organism>
<dbReference type="GO" id="GO:0071818">
    <property type="term" value="C:BAT3 complex"/>
    <property type="evidence" value="ECO:0007669"/>
    <property type="project" value="TreeGrafter"/>
</dbReference>
<feature type="compositionally biased region" description="Polar residues" evidence="1">
    <location>
        <begin position="1110"/>
        <end position="1129"/>
    </location>
</feature>
<dbReference type="Pfam" id="PF00240">
    <property type="entry name" value="ubiquitin"/>
    <property type="match status" value="1"/>
</dbReference>
<sequence>MEEDNIRIKIKSINNEEHELCVKQSMNTEELKSILAEKKNVNKNDIRLIYQGQCLSNEKTISDYNIQNDHIIHLVVRKRDNANNDGDNKNDSTNANRINDNINDPLNINFASSMNQNNSSSTNTNNNASPFYFTHMRLTRNDNLENDLMGQSNIYSLLNDIMSQVNINPNFIYGAAAAAANDNIFANNINQNMNDYNNKGKENKNNEDDNNDKETNIKKDEEKKQKIRNSHNDTKNNDDTYLDIDQKKDREKKGKGKINEKEDEEKNRERKKMMDNKMEKEEYEDFKGRIYKDKKEEKEVTKKKKRKNINDEKKKYKNKNKEENTECNFNDFESSSDNESHSSNSGLSESDDTEEIKEEKKKYGKKIKKKRTKNKYKKKKYYDYSSYTSDDEPFKKDERIRKQNGNTFEESYYYPPNYFYNSNIRNDNNNNYILKKKNDFNKYPYPFIPNTLKGSYNEKQQYTHRDDFNEMYENINDDKVDNFLRKRDRKKKMFNDYKKNMLNSSKRNTNNIVDINNNISNKNAHNCKSMSRMSSIIKNSNECISASKDDYYYTKNNYPNIVPLSDTERDSEIIRNDSFRTNSRIAINEPAALSSNNSAVGNMRSIQMTSNRRNSTLRRSEPKCLNDLNNPEYKNVEINIPWRVIEQLLVLLEEETGYRRPDLSSYIHSYYNSNSIYVFFYLFVHINNIINSIIIQFNHANFLNNDISMSSFSRISLILSLASVIFSKLSNFFFVFYDNFYFPNYGNNYRNRDSINHEFLREIRNLYYSNNRNNNINNNRFYHTNHYNNNTQMNMDAYNQNSFPYPNNVNNNYYPLPYDMRNNCCSKTNLQQEFEDYYKNYLPFVKDGKSMILRKDNLNNKENNINQNNFAKEDNNNNSKISSGNKFCDKSLIESGINNIFLKNDRIKENNGSNNNSFLHFSNKNKSALNTYKKKRNDEKEKEKKKHHNCYNEKYLFKDIDSYKSDSKGSDSDSDSNHKNKKNNISSDFNSNALNIKEKKESIMNKFESSLKSTYDDKINEKKDNKNVHNENNFNDIEKVNDKNALNTILNNNLIFYDSNIDDIYDVSEDGKEKGLLVEKEEETKKISNTDTVKKEKLNDNVIEKKTEVSSENNKIKNVNNISPKTVVSNQNDNNMANNDNKKNPNKPSIPNFNLSNILNSVQGQMDNIAKDANANANDNFEGVPDEVKERYKNWVENSQIFSGQMIKICKNKRPLSNAYIGGNSSKDDISYSNLLQFIWKRNMSTLNVNLNLEVTEELLNSFDFHTLEFIMKSIRNNEDYKTEKFKYPSKENKKKVD</sequence>
<dbReference type="InterPro" id="IPR029071">
    <property type="entry name" value="Ubiquitin-like_domsf"/>
</dbReference>
<dbReference type="InterPro" id="IPR019956">
    <property type="entry name" value="Ubiquitin_dom"/>
</dbReference>
<dbReference type="PANTHER" id="PTHR15204">
    <property type="entry name" value="LARGE PROLINE-RICH PROTEIN BAG6"/>
    <property type="match status" value="1"/>
</dbReference>
<feature type="transmembrane region" description="Helical" evidence="2">
    <location>
        <begin position="676"/>
        <end position="695"/>
    </location>
</feature>
<dbReference type="InterPro" id="IPR000626">
    <property type="entry name" value="Ubiquitin-like_dom"/>
</dbReference>
<keyword evidence="2" id="KW-1133">Transmembrane helix</keyword>
<dbReference type="PRINTS" id="PR00348">
    <property type="entry name" value="UBIQUITIN"/>
</dbReference>
<dbReference type="GO" id="GO:0051787">
    <property type="term" value="F:misfolded protein binding"/>
    <property type="evidence" value="ECO:0007669"/>
    <property type="project" value="TreeGrafter"/>
</dbReference>
<keyword evidence="5" id="KW-1185">Reference proteome</keyword>
<dbReference type="PROSITE" id="PS50053">
    <property type="entry name" value="UBIQUITIN_2"/>
    <property type="match status" value="1"/>
</dbReference>
<feature type="compositionally biased region" description="Low complexity" evidence="1">
    <location>
        <begin position="326"/>
        <end position="348"/>
    </location>
</feature>
<accession>A0A1J1H3W2</accession>
<dbReference type="VEuPathDB" id="PlasmoDB:PRELSG_0719700"/>
<dbReference type="KEGG" id="prel:PRELSG_0719700"/>
<evidence type="ECO:0000259" key="3">
    <source>
        <dbReference type="PROSITE" id="PS50053"/>
    </source>
</evidence>
<feature type="compositionally biased region" description="Basic and acidic residues" evidence="1">
    <location>
        <begin position="81"/>
        <end position="90"/>
    </location>
</feature>
<keyword evidence="2" id="KW-0812">Transmembrane</keyword>
<feature type="compositionally biased region" description="Basic and acidic residues" evidence="1">
    <location>
        <begin position="308"/>
        <end position="324"/>
    </location>
</feature>
<proteinExistence type="predicted"/>
<feature type="compositionally biased region" description="Polar residues" evidence="1">
    <location>
        <begin position="913"/>
        <end position="930"/>
    </location>
</feature>
<feature type="domain" description="Ubiquitin-like" evidence="3">
    <location>
        <begin position="6"/>
        <end position="81"/>
    </location>
</feature>
<dbReference type="GeneID" id="39735534"/>
<dbReference type="RefSeq" id="XP_028532439.1">
    <property type="nucleotide sequence ID" value="XM_028675896.1"/>
</dbReference>
<name>A0A1J1H3W2_PLARL</name>
<evidence type="ECO:0000256" key="2">
    <source>
        <dbReference type="SAM" id="Phobius"/>
    </source>
</evidence>
<evidence type="ECO:0000256" key="1">
    <source>
        <dbReference type="SAM" id="MobiDB-lite"/>
    </source>
</evidence>
<dbReference type="SUPFAM" id="SSF54236">
    <property type="entry name" value="Ubiquitin-like"/>
    <property type="match status" value="1"/>
</dbReference>